<keyword evidence="4" id="KW-1185">Reference proteome</keyword>
<dbReference type="PANTHER" id="PTHR42954">
    <property type="entry name" value="FE(2+) TRANSPORT PROTEIN A"/>
    <property type="match status" value="1"/>
</dbReference>
<dbReference type="InterPro" id="IPR038157">
    <property type="entry name" value="FeoA_core_dom"/>
</dbReference>
<gene>
    <name evidence="3" type="ORF">Enr8_27570</name>
</gene>
<dbReference type="InterPro" id="IPR007167">
    <property type="entry name" value="Fe-transptr_FeoA-like"/>
</dbReference>
<dbReference type="OrthoDB" id="9811076at2"/>
<dbReference type="InterPro" id="IPR052713">
    <property type="entry name" value="FeoA"/>
</dbReference>
<dbReference type="Pfam" id="PF04023">
    <property type="entry name" value="FeoA"/>
    <property type="match status" value="1"/>
</dbReference>
<dbReference type="Gene3D" id="2.30.30.90">
    <property type="match status" value="1"/>
</dbReference>
<evidence type="ECO:0000313" key="4">
    <source>
        <dbReference type="Proteomes" id="UP000318878"/>
    </source>
</evidence>
<dbReference type="EMBL" id="SJPF01000003">
    <property type="protein sequence ID" value="TWT32941.1"/>
    <property type="molecule type" value="Genomic_DNA"/>
</dbReference>
<sequence length="74" mass="7957">MKTLSTLQVGDRVTVSSIEGDDDISVRLLEMGLVPGVELTVVGYAPLGDPIEIELIGYRLSLRKSEASRVVIAD</sequence>
<dbReference type="PANTHER" id="PTHR42954:SF2">
    <property type="entry name" value="FE(2+) TRANSPORT PROTEIN A"/>
    <property type="match status" value="1"/>
</dbReference>
<dbReference type="AlphaFoldDB" id="A0A5C5V3I8"/>
<feature type="domain" description="Ferrous iron transporter FeoA-like" evidence="2">
    <location>
        <begin position="2"/>
        <end position="74"/>
    </location>
</feature>
<dbReference type="InterPro" id="IPR008988">
    <property type="entry name" value="Transcriptional_repressor_C"/>
</dbReference>
<evidence type="ECO:0000313" key="3">
    <source>
        <dbReference type="EMBL" id="TWT32941.1"/>
    </source>
</evidence>
<comment type="caution">
    <text evidence="3">The sequence shown here is derived from an EMBL/GenBank/DDBJ whole genome shotgun (WGS) entry which is preliminary data.</text>
</comment>
<evidence type="ECO:0000256" key="1">
    <source>
        <dbReference type="ARBA" id="ARBA00023004"/>
    </source>
</evidence>
<accession>A0A5C5V3I8</accession>
<keyword evidence="1" id="KW-0408">Iron</keyword>
<evidence type="ECO:0000259" key="2">
    <source>
        <dbReference type="SMART" id="SM00899"/>
    </source>
</evidence>
<organism evidence="3 4">
    <name type="scientific">Blastopirellula retiformator</name>
    <dbReference type="NCBI Taxonomy" id="2527970"/>
    <lineage>
        <taxon>Bacteria</taxon>
        <taxon>Pseudomonadati</taxon>
        <taxon>Planctomycetota</taxon>
        <taxon>Planctomycetia</taxon>
        <taxon>Pirellulales</taxon>
        <taxon>Pirellulaceae</taxon>
        <taxon>Blastopirellula</taxon>
    </lineage>
</organism>
<name>A0A5C5V3I8_9BACT</name>
<dbReference type="RefSeq" id="WP_146432353.1">
    <property type="nucleotide sequence ID" value="NZ_SJPF01000003.1"/>
</dbReference>
<reference evidence="3 4" key="1">
    <citation type="submission" date="2019-02" db="EMBL/GenBank/DDBJ databases">
        <title>Deep-cultivation of Planctomycetes and their phenomic and genomic characterization uncovers novel biology.</title>
        <authorList>
            <person name="Wiegand S."/>
            <person name="Jogler M."/>
            <person name="Boedeker C."/>
            <person name="Pinto D."/>
            <person name="Vollmers J."/>
            <person name="Rivas-Marin E."/>
            <person name="Kohn T."/>
            <person name="Peeters S.H."/>
            <person name="Heuer A."/>
            <person name="Rast P."/>
            <person name="Oberbeckmann S."/>
            <person name="Bunk B."/>
            <person name="Jeske O."/>
            <person name="Meyerdierks A."/>
            <person name="Storesund J.E."/>
            <person name="Kallscheuer N."/>
            <person name="Luecker S."/>
            <person name="Lage O.M."/>
            <person name="Pohl T."/>
            <person name="Merkel B.J."/>
            <person name="Hornburger P."/>
            <person name="Mueller R.-W."/>
            <person name="Bruemmer F."/>
            <person name="Labrenz M."/>
            <person name="Spormann A.M."/>
            <person name="Op Den Camp H."/>
            <person name="Overmann J."/>
            <person name="Amann R."/>
            <person name="Jetten M.S.M."/>
            <person name="Mascher T."/>
            <person name="Medema M.H."/>
            <person name="Devos D.P."/>
            <person name="Kaster A.-K."/>
            <person name="Ovreas L."/>
            <person name="Rohde M."/>
            <person name="Galperin M.Y."/>
            <person name="Jogler C."/>
        </authorList>
    </citation>
    <scope>NUCLEOTIDE SEQUENCE [LARGE SCALE GENOMIC DNA]</scope>
    <source>
        <strain evidence="3 4">Enr8</strain>
    </source>
</reference>
<proteinExistence type="predicted"/>
<dbReference type="SUPFAM" id="SSF50037">
    <property type="entry name" value="C-terminal domain of transcriptional repressors"/>
    <property type="match status" value="1"/>
</dbReference>
<dbReference type="SMART" id="SM00899">
    <property type="entry name" value="FeoA"/>
    <property type="match status" value="1"/>
</dbReference>
<dbReference type="GO" id="GO:0046914">
    <property type="term" value="F:transition metal ion binding"/>
    <property type="evidence" value="ECO:0007669"/>
    <property type="project" value="InterPro"/>
</dbReference>
<protein>
    <submittedName>
        <fullName evidence="3">Ferrous iron transport protein A</fullName>
    </submittedName>
</protein>
<dbReference type="Proteomes" id="UP000318878">
    <property type="component" value="Unassembled WGS sequence"/>
</dbReference>